<protein>
    <recommendedName>
        <fullName evidence="4">Integral membrane protein</fullName>
    </recommendedName>
</protein>
<keyword evidence="1" id="KW-0812">Transmembrane</keyword>
<feature type="transmembrane region" description="Helical" evidence="1">
    <location>
        <begin position="193"/>
        <end position="210"/>
    </location>
</feature>
<reference evidence="2 3" key="1">
    <citation type="journal article" date="2008" name="Int. J. Syst. Evol. Microbiol.">
        <title>Tessaracoccus flavescens sp. nov., isolated from marine sediment.</title>
        <authorList>
            <person name="Lee D.W."/>
            <person name="Lee S.D."/>
        </authorList>
    </citation>
    <scope>NUCLEOTIDE SEQUENCE [LARGE SCALE GENOMIC DNA]</scope>
    <source>
        <strain evidence="2 3">T21</strain>
    </source>
</reference>
<keyword evidence="1" id="KW-0472">Membrane</keyword>
<evidence type="ECO:0000256" key="1">
    <source>
        <dbReference type="SAM" id="Phobius"/>
    </source>
</evidence>
<dbReference type="Proteomes" id="UP001244136">
    <property type="component" value="Chromosome"/>
</dbReference>
<evidence type="ECO:0000313" key="3">
    <source>
        <dbReference type="Proteomes" id="UP001244136"/>
    </source>
</evidence>
<accession>A0ABY8PUZ7</accession>
<feature type="transmembrane region" description="Helical" evidence="1">
    <location>
        <begin position="272"/>
        <end position="293"/>
    </location>
</feature>
<keyword evidence="3" id="KW-1185">Reference proteome</keyword>
<evidence type="ECO:0008006" key="4">
    <source>
        <dbReference type="Google" id="ProtNLM"/>
    </source>
</evidence>
<gene>
    <name evidence="2" type="ORF">QH948_08805</name>
</gene>
<proteinExistence type="predicted"/>
<feature type="transmembrane region" description="Helical" evidence="1">
    <location>
        <begin position="217"/>
        <end position="238"/>
    </location>
</feature>
<sequence length="300" mass="31200">MAVLRSILTFLLLVAAGLSVLTGSVAQWADNAARTSGPLQEIVGPVSRDAGVQAALSSTLTRVATDKIPTISAAVPGIAAHLETLIGQAVEATLADEGIDQAWVTSIDRTRAGIVSELDAYADDPSQTPTLWFDLTPFVDVLAAKLGALTNDQRVEVFITEMDWTDKVRVPLGRPDTTQLDTATQALEVSAQWRWFYAAGAVLALVGLAIGTRRARWVCLLLAALLTAAATTLASVALEFLSLPSGSTLTPALVAALADGALTSLSAWLSPLTAVCLGVAAFALVALIVMSVIGRWAPAS</sequence>
<keyword evidence="1" id="KW-1133">Transmembrane helix</keyword>
<dbReference type="EMBL" id="CP123967">
    <property type="protein sequence ID" value="WGT46258.1"/>
    <property type="molecule type" value="Genomic_DNA"/>
</dbReference>
<organism evidence="2 3">
    <name type="scientific">Tessaracoccus lacteus</name>
    <dbReference type="NCBI Taxonomy" id="3041766"/>
    <lineage>
        <taxon>Bacteria</taxon>
        <taxon>Bacillati</taxon>
        <taxon>Actinomycetota</taxon>
        <taxon>Actinomycetes</taxon>
        <taxon>Propionibacteriales</taxon>
        <taxon>Propionibacteriaceae</taxon>
        <taxon>Tessaracoccus</taxon>
    </lineage>
</organism>
<dbReference type="RefSeq" id="WP_281144067.1">
    <property type="nucleotide sequence ID" value="NZ_CP123967.1"/>
</dbReference>
<name>A0ABY8PUZ7_9ACTN</name>
<evidence type="ECO:0000313" key="2">
    <source>
        <dbReference type="EMBL" id="WGT46258.1"/>
    </source>
</evidence>